<feature type="region of interest" description="Disordered" evidence="2">
    <location>
        <begin position="1"/>
        <end position="162"/>
    </location>
</feature>
<protein>
    <submittedName>
        <fullName evidence="3">Golgin subfamily B member 1</fullName>
    </submittedName>
</protein>
<name>A0A8J6FYZ0_MICOH</name>
<sequence length="376" mass="41730">MELWPRDLAGLKKKLVGENKEPAEPLSPLVMPSEDTESTEPLSPLVVPSEDTESTEPLSPLVMPSEDTESTEPLSPLVTPSEDTESTEPLSPLVVPSEDTESTEPLSPLDVPSEDTESTEPLSPLVMPSEDTESTEPLSPPVVPSEESHQESSMELNNSTQGDVLERLAEAEKLVVELKYIISQKDAQLQQKDEALQHDKNSTEEEMKVEEIKRELQEKEKLISHLQAQLHQAQSEQAVKASPETSISIDGSQNLVYETELLRAQLNDSLKEIHQKELRIQQLNSKGTCAVSFSQHRLEQSEWDSTRTPIIGACGAQETSVLIDIPGSSCRRTRSGAGWKRVLRSLCHSRNQVPLLETVYFLMVHVLLTLCFTGRL</sequence>
<dbReference type="AlphaFoldDB" id="A0A8J6FYZ0"/>
<dbReference type="PANTHER" id="PTHR18887">
    <property type="entry name" value="GOLGI-ASSOCIATED PROTEIN GCP360-RELATED"/>
    <property type="match status" value="1"/>
</dbReference>
<dbReference type="InterPro" id="IPR026202">
    <property type="entry name" value="GOLGB1"/>
</dbReference>
<keyword evidence="1" id="KW-0175">Coiled coil</keyword>
<dbReference type="GO" id="GO:0005801">
    <property type="term" value="C:cis-Golgi network"/>
    <property type="evidence" value="ECO:0007669"/>
    <property type="project" value="TreeGrafter"/>
</dbReference>
<accession>A0A8J6FYZ0</accession>
<evidence type="ECO:0000256" key="1">
    <source>
        <dbReference type="SAM" id="Coils"/>
    </source>
</evidence>
<evidence type="ECO:0000256" key="2">
    <source>
        <dbReference type="SAM" id="MobiDB-lite"/>
    </source>
</evidence>
<reference evidence="3" key="1">
    <citation type="submission" date="2020-03" db="EMBL/GenBank/DDBJ databases">
        <title>Studies in the Genomics of Life Span.</title>
        <authorList>
            <person name="Glass D."/>
        </authorList>
    </citation>
    <scope>NUCLEOTIDE SEQUENCE</scope>
    <source>
        <strain evidence="3">LTLLF</strain>
        <tissue evidence="3">Muscle</tissue>
    </source>
</reference>
<dbReference type="GO" id="GO:0005793">
    <property type="term" value="C:endoplasmic reticulum-Golgi intermediate compartment"/>
    <property type="evidence" value="ECO:0007669"/>
    <property type="project" value="TreeGrafter"/>
</dbReference>
<evidence type="ECO:0000313" key="3">
    <source>
        <dbReference type="EMBL" id="KAH0501780.1"/>
    </source>
</evidence>
<dbReference type="EMBL" id="JAATJU010026376">
    <property type="protein sequence ID" value="KAH0501780.1"/>
    <property type="molecule type" value="Genomic_DNA"/>
</dbReference>
<dbReference type="PANTHER" id="PTHR18887:SF2">
    <property type="entry name" value="GOLGIN SUBFAMILY B MEMBER 1"/>
    <property type="match status" value="1"/>
</dbReference>
<organism evidence="3 4">
    <name type="scientific">Microtus ochrogaster</name>
    <name type="common">Prairie vole</name>
    <dbReference type="NCBI Taxonomy" id="79684"/>
    <lineage>
        <taxon>Eukaryota</taxon>
        <taxon>Metazoa</taxon>
        <taxon>Chordata</taxon>
        <taxon>Craniata</taxon>
        <taxon>Vertebrata</taxon>
        <taxon>Euteleostomi</taxon>
        <taxon>Mammalia</taxon>
        <taxon>Eutheria</taxon>
        <taxon>Euarchontoglires</taxon>
        <taxon>Glires</taxon>
        <taxon>Rodentia</taxon>
        <taxon>Myomorpha</taxon>
        <taxon>Muroidea</taxon>
        <taxon>Cricetidae</taxon>
        <taxon>Arvicolinae</taxon>
        <taxon>Microtus</taxon>
    </lineage>
</organism>
<feature type="coiled-coil region" evidence="1">
    <location>
        <begin position="200"/>
        <end position="236"/>
    </location>
</feature>
<comment type="caution">
    <text evidence="3">The sequence shown here is derived from an EMBL/GenBank/DDBJ whole genome shotgun (WGS) entry which is preliminary data.</text>
</comment>
<dbReference type="Proteomes" id="UP000710432">
    <property type="component" value="Unassembled WGS sequence"/>
</dbReference>
<dbReference type="GO" id="GO:0016020">
    <property type="term" value="C:membrane"/>
    <property type="evidence" value="ECO:0007669"/>
    <property type="project" value="TreeGrafter"/>
</dbReference>
<evidence type="ECO:0000313" key="4">
    <source>
        <dbReference type="Proteomes" id="UP000710432"/>
    </source>
</evidence>
<proteinExistence type="predicted"/>
<gene>
    <name evidence="3" type="ORF">LTLLF_194845</name>
</gene>